<dbReference type="AlphaFoldDB" id="A0A975K530"/>
<reference evidence="1" key="1">
    <citation type="submission" date="2021-04" db="EMBL/GenBank/DDBJ databases">
        <title>Isolation of p-tert-butylphenol degrading bacteria Sphingobium phenoxybenzoativorans Tas13 from active sludge.</title>
        <authorList>
            <person name="Li Y."/>
        </authorList>
    </citation>
    <scope>NUCLEOTIDE SEQUENCE</scope>
    <source>
        <strain evidence="1">Tas13</strain>
    </source>
</reference>
<accession>A0A975K530</accession>
<dbReference type="RefSeq" id="WP_212608677.1">
    <property type="nucleotide sequence ID" value="NZ_CP073910.1"/>
</dbReference>
<keyword evidence="2" id="KW-1185">Reference proteome</keyword>
<protein>
    <submittedName>
        <fullName evidence="1">Uncharacterized protein</fullName>
    </submittedName>
</protein>
<name>A0A975K530_9SPHN</name>
<evidence type="ECO:0000313" key="1">
    <source>
        <dbReference type="EMBL" id="QUT04956.1"/>
    </source>
</evidence>
<dbReference type="KEGG" id="spph:KFK14_18325"/>
<evidence type="ECO:0000313" key="2">
    <source>
        <dbReference type="Proteomes" id="UP000681425"/>
    </source>
</evidence>
<dbReference type="Proteomes" id="UP000681425">
    <property type="component" value="Chromosome"/>
</dbReference>
<sequence length="250" mass="27562">MSLFAALLLAVSPDAVGEIRHYVRSNSDGSEAEAVHVYRKDETTLEVVKMRARCTNAAYVIAKLNPETWEATHLSGGRLLPGAGREAFATLAEENGRIVMTFDKEGRTVREQVAIGSRPWHLYDFDLASLSVATEHLKDPQKSLAFSLALVWLDPARPDDMLHWLGAAQARYTGTKNGLISYAVEGPAFGEKGGGVMQIDAKRGHIVSARFGRPNHAEYKDFRLELTGMDRGAEAWRRLLTAHWEGCAAK</sequence>
<organism evidence="1 2">
    <name type="scientific">Sphingobium phenoxybenzoativorans</name>
    <dbReference type="NCBI Taxonomy" id="1592790"/>
    <lineage>
        <taxon>Bacteria</taxon>
        <taxon>Pseudomonadati</taxon>
        <taxon>Pseudomonadota</taxon>
        <taxon>Alphaproteobacteria</taxon>
        <taxon>Sphingomonadales</taxon>
        <taxon>Sphingomonadaceae</taxon>
        <taxon>Sphingobium</taxon>
    </lineage>
</organism>
<proteinExistence type="predicted"/>
<dbReference type="EMBL" id="CP073910">
    <property type="protein sequence ID" value="QUT04956.1"/>
    <property type="molecule type" value="Genomic_DNA"/>
</dbReference>
<gene>
    <name evidence="1" type="ORF">KFK14_18325</name>
</gene>